<dbReference type="AlphaFoldDB" id="A0A4V3HX50"/>
<dbReference type="STRING" id="5466.A0A4V3HX50"/>
<feature type="compositionally biased region" description="Basic and acidic residues" evidence="1">
    <location>
        <begin position="99"/>
        <end position="108"/>
    </location>
</feature>
<sequence length="276" mass="30193">MPRRKSGKMLQLGDYSFYAPVARGPSISPAAPTRAFNKTQNSTTDIVSKAGFIGYTEAGLPQNPRDLPHLHRRRVSKAQMRHPPPERGPGQSPRSAWETTRRWRKVPELHGPSRRRRLGINQTRPRRQGAPPESGRDRALLFIKDQPPARAPRPHAHLHGRAPLGVVVRADGPRPRPHRQGRGQKGPWRNCAPTTAPAPPFTASWRTSSAASSTRTTLRGRTLTLGGEGAQRPRAGRRGGRHGEVARAAAEGQPYPVSTAASATGSTTRRRASSRT</sequence>
<reference evidence="2 3" key="1">
    <citation type="submission" date="2018-12" db="EMBL/GenBank/DDBJ databases">
        <title>Genome sequence and assembly of Colletotrichum trifolii.</title>
        <authorList>
            <person name="Gan P."/>
            <person name="Shirasu K."/>
        </authorList>
    </citation>
    <scope>NUCLEOTIDE SEQUENCE [LARGE SCALE GENOMIC DNA]</scope>
    <source>
        <strain evidence="2 3">543-2</strain>
    </source>
</reference>
<name>A0A4V3HX50_COLTR</name>
<dbReference type="EMBL" id="RYZW01000012">
    <property type="protein sequence ID" value="TDZ68200.1"/>
    <property type="molecule type" value="Genomic_DNA"/>
</dbReference>
<feature type="compositionally biased region" description="Low complexity" evidence="1">
    <location>
        <begin position="246"/>
        <end position="267"/>
    </location>
</feature>
<keyword evidence="3" id="KW-1185">Reference proteome</keyword>
<feature type="compositionally biased region" description="Low complexity" evidence="1">
    <location>
        <begin position="201"/>
        <end position="233"/>
    </location>
</feature>
<evidence type="ECO:0000313" key="3">
    <source>
        <dbReference type="Proteomes" id="UP000295703"/>
    </source>
</evidence>
<evidence type="ECO:0000313" key="2">
    <source>
        <dbReference type="EMBL" id="TDZ68200.1"/>
    </source>
</evidence>
<comment type="caution">
    <text evidence="2">The sequence shown here is derived from an EMBL/GenBank/DDBJ whole genome shotgun (WGS) entry which is preliminary data.</text>
</comment>
<gene>
    <name evidence="2" type="ORF">CTRI78_v002314</name>
</gene>
<protein>
    <submittedName>
        <fullName evidence="2">Uncharacterized protein</fullName>
    </submittedName>
</protein>
<feature type="region of interest" description="Disordered" evidence="1">
    <location>
        <begin position="76"/>
        <end position="137"/>
    </location>
</feature>
<dbReference type="Proteomes" id="UP000295703">
    <property type="component" value="Unassembled WGS sequence"/>
</dbReference>
<accession>A0A4V3HX50</accession>
<proteinExistence type="predicted"/>
<organism evidence="2 3">
    <name type="scientific">Colletotrichum trifolii</name>
    <dbReference type="NCBI Taxonomy" id="5466"/>
    <lineage>
        <taxon>Eukaryota</taxon>
        <taxon>Fungi</taxon>
        <taxon>Dikarya</taxon>
        <taxon>Ascomycota</taxon>
        <taxon>Pezizomycotina</taxon>
        <taxon>Sordariomycetes</taxon>
        <taxon>Hypocreomycetidae</taxon>
        <taxon>Glomerellales</taxon>
        <taxon>Glomerellaceae</taxon>
        <taxon>Colletotrichum</taxon>
        <taxon>Colletotrichum orbiculare species complex</taxon>
    </lineage>
</organism>
<evidence type="ECO:0000256" key="1">
    <source>
        <dbReference type="SAM" id="MobiDB-lite"/>
    </source>
</evidence>
<feature type="region of interest" description="Disordered" evidence="1">
    <location>
        <begin position="167"/>
        <end position="276"/>
    </location>
</feature>